<protein>
    <submittedName>
        <fullName evidence="2">Uncharacterized protein</fullName>
    </submittedName>
</protein>
<name>A0A8J3HZP9_9CHLR</name>
<dbReference type="EMBL" id="BNJF01000001">
    <property type="protein sequence ID" value="GHO43973.1"/>
    <property type="molecule type" value="Genomic_DNA"/>
</dbReference>
<organism evidence="2 3">
    <name type="scientific">Ktedonospora formicarum</name>
    <dbReference type="NCBI Taxonomy" id="2778364"/>
    <lineage>
        <taxon>Bacteria</taxon>
        <taxon>Bacillati</taxon>
        <taxon>Chloroflexota</taxon>
        <taxon>Ktedonobacteria</taxon>
        <taxon>Ktedonobacterales</taxon>
        <taxon>Ktedonobacteraceae</taxon>
        <taxon>Ktedonospora</taxon>
    </lineage>
</organism>
<comment type="caution">
    <text evidence="2">The sequence shown here is derived from an EMBL/GenBank/DDBJ whole genome shotgun (WGS) entry which is preliminary data.</text>
</comment>
<reference evidence="2" key="1">
    <citation type="submission" date="2020-10" db="EMBL/GenBank/DDBJ databases">
        <title>Taxonomic study of unclassified bacteria belonging to the class Ktedonobacteria.</title>
        <authorList>
            <person name="Yabe S."/>
            <person name="Wang C.M."/>
            <person name="Zheng Y."/>
            <person name="Sakai Y."/>
            <person name="Cavaletti L."/>
            <person name="Monciardini P."/>
            <person name="Donadio S."/>
        </authorList>
    </citation>
    <scope>NUCLEOTIDE SEQUENCE</scope>
    <source>
        <strain evidence="2">SOSP1-1</strain>
    </source>
</reference>
<keyword evidence="3" id="KW-1185">Reference proteome</keyword>
<dbReference type="AlphaFoldDB" id="A0A8J3HZP9"/>
<feature type="transmembrane region" description="Helical" evidence="1">
    <location>
        <begin position="32"/>
        <end position="55"/>
    </location>
</feature>
<evidence type="ECO:0000313" key="3">
    <source>
        <dbReference type="Proteomes" id="UP000612362"/>
    </source>
</evidence>
<keyword evidence="1" id="KW-0812">Transmembrane</keyword>
<gene>
    <name evidence="2" type="ORF">KSX_21360</name>
</gene>
<keyword evidence="1" id="KW-1133">Transmembrane helix</keyword>
<feature type="transmembrane region" description="Helical" evidence="1">
    <location>
        <begin position="67"/>
        <end position="89"/>
    </location>
</feature>
<evidence type="ECO:0000256" key="1">
    <source>
        <dbReference type="SAM" id="Phobius"/>
    </source>
</evidence>
<dbReference type="Proteomes" id="UP000612362">
    <property type="component" value="Unassembled WGS sequence"/>
</dbReference>
<evidence type="ECO:0000313" key="2">
    <source>
        <dbReference type="EMBL" id="GHO43973.1"/>
    </source>
</evidence>
<proteinExistence type="predicted"/>
<accession>A0A8J3HZP9</accession>
<dbReference type="RefSeq" id="WP_220193411.1">
    <property type="nucleotide sequence ID" value="NZ_BNJF01000001.1"/>
</dbReference>
<sequence>MNIARPLQIIATLAAIVAVALGIGTYTHPTLINIHMLFGLLVTLALLTVAIIAVVTSGLRRMGAIGIIYALILPIFGYTQQMILLVTSIG</sequence>
<keyword evidence="1" id="KW-0472">Membrane</keyword>